<organism evidence="3 4">
    <name type="scientific">Holothuria leucospilota</name>
    <name type="common">Black long sea cucumber</name>
    <name type="synonym">Mertensiothuria leucospilota</name>
    <dbReference type="NCBI Taxonomy" id="206669"/>
    <lineage>
        <taxon>Eukaryota</taxon>
        <taxon>Metazoa</taxon>
        <taxon>Echinodermata</taxon>
        <taxon>Eleutherozoa</taxon>
        <taxon>Echinozoa</taxon>
        <taxon>Holothuroidea</taxon>
        <taxon>Aspidochirotacea</taxon>
        <taxon>Aspidochirotida</taxon>
        <taxon>Holothuriidae</taxon>
        <taxon>Holothuria</taxon>
    </lineage>
</organism>
<evidence type="ECO:0000313" key="4">
    <source>
        <dbReference type="Proteomes" id="UP001152320"/>
    </source>
</evidence>
<dbReference type="Proteomes" id="UP001152320">
    <property type="component" value="Chromosome 4"/>
</dbReference>
<feature type="compositionally biased region" description="Basic residues" evidence="1">
    <location>
        <begin position="141"/>
        <end position="154"/>
    </location>
</feature>
<sequence length="188" mass="21666">MTNKELQEEEQEVLLSIYGGDECFKVLNDTTYQYRVGDEGHFQSFLLEISWPDGYPDDAPDISLDAFYNKHISDAVKDSIVESMKTEAEQWLGSAMTYTLVEYAKENMEELMKDQVETTKEQEEEEPISNTATGGNPEQKKKVKKEHLTKAQKRKLADRVDHKGERARGWDWVDVIKHLSKTGSQENK</sequence>
<evidence type="ECO:0000259" key="2">
    <source>
        <dbReference type="PROSITE" id="PS50908"/>
    </source>
</evidence>
<dbReference type="PROSITE" id="PS50908">
    <property type="entry name" value="RWD"/>
    <property type="match status" value="1"/>
</dbReference>
<dbReference type="PANTHER" id="PTHR21275:SF1">
    <property type="entry name" value="RWD DOMAIN-CONTAINING PROTEIN 4"/>
    <property type="match status" value="1"/>
</dbReference>
<proteinExistence type="predicted"/>
<evidence type="ECO:0000256" key="1">
    <source>
        <dbReference type="SAM" id="MobiDB-lite"/>
    </source>
</evidence>
<feature type="region of interest" description="Disordered" evidence="1">
    <location>
        <begin position="114"/>
        <end position="164"/>
    </location>
</feature>
<feature type="domain" description="RWD" evidence="2">
    <location>
        <begin position="9"/>
        <end position="111"/>
    </location>
</feature>
<dbReference type="InterPro" id="IPR016135">
    <property type="entry name" value="UBQ-conjugating_enzyme/RWD"/>
</dbReference>
<protein>
    <submittedName>
        <fullName evidence="3">RWD domain-containing protein 4</fullName>
    </submittedName>
</protein>
<dbReference type="SMART" id="SM00591">
    <property type="entry name" value="RWD"/>
    <property type="match status" value="1"/>
</dbReference>
<dbReference type="AlphaFoldDB" id="A0A9Q1CET8"/>
<gene>
    <name evidence="3" type="ORF">HOLleu_11074</name>
</gene>
<reference evidence="3" key="1">
    <citation type="submission" date="2021-10" db="EMBL/GenBank/DDBJ databases">
        <title>Tropical sea cucumber genome reveals ecological adaptation and Cuvierian tubules defense mechanism.</title>
        <authorList>
            <person name="Chen T."/>
        </authorList>
    </citation>
    <scope>NUCLEOTIDE SEQUENCE</scope>
    <source>
        <strain evidence="3">Nanhai2018</strain>
        <tissue evidence="3">Muscle</tissue>
    </source>
</reference>
<accession>A0A9Q1CET8</accession>
<comment type="caution">
    <text evidence="3">The sequence shown here is derived from an EMBL/GenBank/DDBJ whole genome shotgun (WGS) entry which is preliminary data.</text>
</comment>
<keyword evidence="4" id="KW-1185">Reference proteome</keyword>
<feature type="compositionally biased region" description="Basic and acidic residues" evidence="1">
    <location>
        <begin position="155"/>
        <end position="164"/>
    </location>
</feature>
<dbReference type="SUPFAM" id="SSF54495">
    <property type="entry name" value="UBC-like"/>
    <property type="match status" value="1"/>
</dbReference>
<dbReference type="Gene3D" id="3.10.110.10">
    <property type="entry name" value="Ubiquitin Conjugating Enzyme"/>
    <property type="match status" value="1"/>
</dbReference>
<dbReference type="Pfam" id="PF05773">
    <property type="entry name" value="RWD"/>
    <property type="match status" value="1"/>
</dbReference>
<name>A0A9Q1CET8_HOLLE</name>
<dbReference type="CDD" id="cd23817">
    <property type="entry name" value="RWD-RWDD4"/>
    <property type="match status" value="1"/>
</dbReference>
<dbReference type="EMBL" id="JAIZAY010000004">
    <property type="protein sequence ID" value="KAJ8043807.1"/>
    <property type="molecule type" value="Genomic_DNA"/>
</dbReference>
<dbReference type="InterPro" id="IPR042770">
    <property type="entry name" value="RWDD4"/>
</dbReference>
<dbReference type="PANTHER" id="PTHR21275">
    <property type="entry name" value="RWD DOMAIN-CONTAINING PROTEIN 4"/>
    <property type="match status" value="1"/>
</dbReference>
<dbReference type="InterPro" id="IPR006575">
    <property type="entry name" value="RWD_dom"/>
</dbReference>
<evidence type="ECO:0000313" key="3">
    <source>
        <dbReference type="EMBL" id="KAJ8043807.1"/>
    </source>
</evidence>
<dbReference type="OrthoDB" id="10045773at2759"/>